<dbReference type="Proteomes" id="UP000814033">
    <property type="component" value="Unassembled WGS sequence"/>
</dbReference>
<comment type="caution">
    <text evidence="1">The sequence shown here is derived from an EMBL/GenBank/DDBJ whole genome shotgun (WGS) entry which is preliminary data.</text>
</comment>
<protein>
    <submittedName>
        <fullName evidence="1">Uncharacterized protein</fullName>
    </submittedName>
</protein>
<dbReference type="EMBL" id="MU275846">
    <property type="protein sequence ID" value="KAI0052303.1"/>
    <property type="molecule type" value="Genomic_DNA"/>
</dbReference>
<organism evidence="1 2">
    <name type="scientific">Auriscalpium vulgare</name>
    <dbReference type="NCBI Taxonomy" id="40419"/>
    <lineage>
        <taxon>Eukaryota</taxon>
        <taxon>Fungi</taxon>
        <taxon>Dikarya</taxon>
        <taxon>Basidiomycota</taxon>
        <taxon>Agaricomycotina</taxon>
        <taxon>Agaricomycetes</taxon>
        <taxon>Russulales</taxon>
        <taxon>Auriscalpiaceae</taxon>
        <taxon>Auriscalpium</taxon>
    </lineage>
</organism>
<reference evidence="1" key="1">
    <citation type="submission" date="2021-02" db="EMBL/GenBank/DDBJ databases">
        <authorList>
            <consortium name="DOE Joint Genome Institute"/>
            <person name="Ahrendt S."/>
            <person name="Looney B.P."/>
            <person name="Miyauchi S."/>
            <person name="Morin E."/>
            <person name="Drula E."/>
            <person name="Courty P.E."/>
            <person name="Chicoki N."/>
            <person name="Fauchery L."/>
            <person name="Kohler A."/>
            <person name="Kuo A."/>
            <person name="Labutti K."/>
            <person name="Pangilinan J."/>
            <person name="Lipzen A."/>
            <person name="Riley R."/>
            <person name="Andreopoulos W."/>
            <person name="He G."/>
            <person name="Johnson J."/>
            <person name="Barry K.W."/>
            <person name="Grigoriev I.V."/>
            <person name="Nagy L."/>
            <person name="Hibbett D."/>
            <person name="Henrissat B."/>
            <person name="Matheny P.B."/>
            <person name="Labbe J."/>
            <person name="Martin F."/>
        </authorList>
    </citation>
    <scope>NUCLEOTIDE SEQUENCE</scope>
    <source>
        <strain evidence="1">FP105234-sp</strain>
    </source>
</reference>
<sequence>MPFISSLSDAYRTPYVFDPEEYPPEPVSPGYYIPQGMDTPILPYIPQSQSALVKHYLDHVLMRQYLLADSSISEFIIRTIQKSAAVRDAVCLLSALHRASLVNSGAVESASALTPASSESDYVQIYRRIHHTLVPAAGRADYSEDEALTGLLVVSAFLFRGGRGQWLQFLTVAAEWVGGLLAGYTDPDGAAALLLRCTDSQRFIIKTTFWFDILASATRREPPLFLPWYRRLWGAPRARIDVLDGAAGPHASADEQKLSMMTVMGCENATALAIAETSDLAHWKATHAAAGTLSVPDLVDRGRTIEGTLLPAPSPPSPQPPYGVFDGYDGFGGDDDIGRRRRYTADIFRGAAKIYLHSVLSGEHPLNPEIRDGVAAVVATLRKLPPVQPGGSPTHANAHLHGGGAAGSGAYASSASSSSTYGASPTYGSAGSSFGSASSSSTYGPSSSSSTYGPSSSSSAYGPSAAAGFPFSAPPAGSKPASLASSVLRSAVFGITLAGCLTDDYASRVYILARLRGEEREEGVGNCAEARKVMEYVWDARARGVEGGWREAMQKVGLGAGELLLV</sequence>
<proteinExistence type="predicted"/>
<reference evidence="1" key="2">
    <citation type="journal article" date="2022" name="New Phytol.">
        <title>Evolutionary transition to the ectomycorrhizal habit in the genomes of a hyperdiverse lineage of mushroom-forming fungi.</title>
        <authorList>
            <person name="Looney B."/>
            <person name="Miyauchi S."/>
            <person name="Morin E."/>
            <person name="Drula E."/>
            <person name="Courty P.E."/>
            <person name="Kohler A."/>
            <person name="Kuo A."/>
            <person name="LaButti K."/>
            <person name="Pangilinan J."/>
            <person name="Lipzen A."/>
            <person name="Riley R."/>
            <person name="Andreopoulos W."/>
            <person name="He G."/>
            <person name="Johnson J."/>
            <person name="Nolan M."/>
            <person name="Tritt A."/>
            <person name="Barry K.W."/>
            <person name="Grigoriev I.V."/>
            <person name="Nagy L.G."/>
            <person name="Hibbett D."/>
            <person name="Henrissat B."/>
            <person name="Matheny P.B."/>
            <person name="Labbe J."/>
            <person name="Martin F.M."/>
        </authorList>
    </citation>
    <scope>NUCLEOTIDE SEQUENCE</scope>
    <source>
        <strain evidence="1">FP105234-sp</strain>
    </source>
</reference>
<evidence type="ECO:0000313" key="2">
    <source>
        <dbReference type="Proteomes" id="UP000814033"/>
    </source>
</evidence>
<gene>
    <name evidence="1" type="ORF">FA95DRAFT_1553622</name>
</gene>
<keyword evidence="2" id="KW-1185">Reference proteome</keyword>
<accession>A0ACB8S732</accession>
<name>A0ACB8S732_9AGAM</name>
<evidence type="ECO:0000313" key="1">
    <source>
        <dbReference type="EMBL" id="KAI0052303.1"/>
    </source>
</evidence>